<gene>
    <name evidence="5" type="ORF">SAMN05216234_11145</name>
</gene>
<dbReference type="STRING" id="223786.SAMN05216234_11145"/>
<accession>A0A1I5NNL7</accession>
<evidence type="ECO:0000256" key="3">
    <source>
        <dbReference type="ARBA" id="ARBA00022801"/>
    </source>
</evidence>
<dbReference type="PANTHER" id="PTHR30404:SF0">
    <property type="entry name" value="N-ACETYLMURAMOYL-L-ALANINE AMIDASE AMIC"/>
    <property type="match status" value="1"/>
</dbReference>
<dbReference type="GO" id="GO:0008745">
    <property type="term" value="F:N-acetylmuramoyl-L-alanine amidase activity"/>
    <property type="evidence" value="ECO:0007669"/>
    <property type="project" value="UniProtKB-EC"/>
</dbReference>
<dbReference type="SMART" id="SM00646">
    <property type="entry name" value="Ami_3"/>
    <property type="match status" value="1"/>
</dbReference>
<dbReference type="EC" id="3.5.1.28" evidence="2"/>
<dbReference type="OrthoDB" id="9806267at2"/>
<dbReference type="InterPro" id="IPR050695">
    <property type="entry name" value="N-acetylmuramoyl_amidase_3"/>
</dbReference>
<keyword evidence="3" id="KW-0378">Hydrolase</keyword>
<dbReference type="Pfam" id="PF01520">
    <property type="entry name" value="Amidase_3"/>
    <property type="match status" value="1"/>
</dbReference>
<dbReference type="Gene3D" id="2.60.40.3500">
    <property type="match status" value="1"/>
</dbReference>
<feature type="domain" description="MurNAc-LAA" evidence="4">
    <location>
        <begin position="313"/>
        <end position="469"/>
    </location>
</feature>
<dbReference type="Proteomes" id="UP000199227">
    <property type="component" value="Unassembled WGS sequence"/>
</dbReference>
<name>A0A1I5NNL7_9BACT</name>
<comment type="catalytic activity">
    <reaction evidence="1">
        <text>Hydrolyzes the link between N-acetylmuramoyl residues and L-amino acid residues in certain cell-wall glycopeptides.</text>
        <dbReference type="EC" id="3.5.1.28"/>
    </reaction>
</comment>
<dbReference type="InterPro" id="IPR002508">
    <property type="entry name" value="MurNAc-LAA_cat"/>
</dbReference>
<evidence type="ECO:0000313" key="5">
    <source>
        <dbReference type="EMBL" id="SFP23332.1"/>
    </source>
</evidence>
<evidence type="ECO:0000256" key="1">
    <source>
        <dbReference type="ARBA" id="ARBA00001561"/>
    </source>
</evidence>
<evidence type="ECO:0000259" key="4">
    <source>
        <dbReference type="SMART" id="SM00646"/>
    </source>
</evidence>
<dbReference type="Gene3D" id="3.40.630.40">
    <property type="entry name" value="Zn-dependent exopeptidases"/>
    <property type="match status" value="1"/>
</dbReference>
<keyword evidence="6" id="KW-1185">Reference proteome</keyword>
<dbReference type="PANTHER" id="PTHR30404">
    <property type="entry name" value="N-ACETYLMURAMOYL-L-ALANINE AMIDASE"/>
    <property type="match status" value="1"/>
</dbReference>
<dbReference type="FunFam" id="3.40.630.40:FF:000005">
    <property type="entry name" value="N-acetylmuramoyl-L-alanine amidase (AmiA)"/>
    <property type="match status" value="1"/>
</dbReference>
<evidence type="ECO:0000256" key="2">
    <source>
        <dbReference type="ARBA" id="ARBA00011901"/>
    </source>
</evidence>
<proteinExistence type="predicted"/>
<organism evidence="5 6">
    <name type="scientific">Hydrogenimonas thermophila</name>
    <dbReference type="NCBI Taxonomy" id="223786"/>
    <lineage>
        <taxon>Bacteria</taxon>
        <taxon>Pseudomonadati</taxon>
        <taxon>Campylobacterota</taxon>
        <taxon>Epsilonproteobacteria</taxon>
        <taxon>Campylobacterales</taxon>
        <taxon>Hydrogenimonadaceae</taxon>
        <taxon>Hydrogenimonas</taxon>
    </lineage>
</organism>
<dbReference type="EMBL" id="FOXB01000011">
    <property type="protein sequence ID" value="SFP23332.1"/>
    <property type="molecule type" value="Genomic_DNA"/>
</dbReference>
<dbReference type="SUPFAM" id="SSF53187">
    <property type="entry name" value="Zn-dependent exopeptidases"/>
    <property type="match status" value="1"/>
</dbReference>
<dbReference type="CDD" id="cd02696">
    <property type="entry name" value="MurNAc-LAA"/>
    <property type="match status" value="1"/>
</dbReference>
<sequence length="476" mass="54150">MKAGDYSEQINRANRAIASNAKSVIWKGYHDFQSLYMKGLLEGDKKLQLQALKGLIKASKALDIDATRYKNAIKALDTSEDIKEFENQNSFTAAPSESKSISKQSLNKSSKTVSKNRTISLKKTAVENSNLILTFNTTFSKKSIHKMVLKRRGHYLYVFDISPAKTYFSIKRIKGPTFKEIRIAQFDPKTVRVVIEVSRSYKPKWKIKGRRLFITLPKGTVKRHQKKDSVQKNVVSKTKNSTKKNSLNLSKYIVVIDPGHGGKDSGAVGYKKLEEKKVVLSVAKKVRNILKKRGFKVYLTRSRDKFVPLKKRTRFANLKDADFFISIHANAVAGRKNRYRSKGIETFFLSPARSDRAKRVAALENSADVSDLDRYTKETYLSVLNREKIIESNKLAIDLQKQILSSLRSKYRGVVDNGVREGPFWVLVGAQMPAVLIEIGYITHPTESKRLFNPYYQKLLAEGIANGIESYIRHNR</sequence>
<dbReference type="GO" id="GO:0030288">
    <property type="term" value="C:outer membrane-bounded periplasmic space"/>
    <property type="evidence" value="ECO:0007669"/>
    <property type="project" value="TreeGrafter"/>
</dbReference>
<dbReference type="AlphaFoldDB" id="A0A1I5NNL7"/>
<protein>
    <recommendedName>
        <fullName evidence="2">N-acetylmuramoyl-L-alanine amidase</fullName>
        <ecNumber evidence="2">3.5.1.28</ecNumber>
    </recommendedName>
</protein>
<dbReference type="GO" id="GO:0009253">
    <property type="term" value="P:peptidoglycan catabolic process"/>
    <property type="evidence" value="ECO:0007669"/>
    <property type="project" value="InterPro"/>
</dbReference>
<reference evidence="5 6" key="1">
    <citation type="submission" date="2016-10" db="EMBL/GenBank/DDBJ databases">
        <authorList>
            <person name="de Groot N.N."/>
        </authorList>
    </citation>
    <scope>NUCLEOTIDE SEQUENCE [LARGE SCALE GENOMIC DNA]</scope>
    <source>
        <strain evidence="5 6">EP1-55-1</strain>
    </source>
</reference>
<evidence type="ECO:0000313" key="6">
    <source>
        <dbReference type="Proteomes" id="UP000199227"/>
    </source>
</evidence>